<feature type="compositionally biased region" description="Basic and acidic residues" evidence="1">
    <location>
        <begin position="110"/>
        <end position="131"/>
    </location>
</feature>
<dbReference type="AlphaFoldDB" id="A0AAD5RC72"/>
<evidence type="ECO:0000256" key="1">
    <source>
        <dbReference type="SAM" id="MobiDB-lite"/>
    </source>
</evidence>
<name>A0AAD5RC72_PARTN</name>
<protein>
    <submittedName>
        <fullName evidence="2">Uncharacterized protein</fullName>
    </submittedName>
</protein>
<dbReference type="Proteomes" id="UP001196413">
    <property type="component" value="Unassembled WGS sequence"/>
</dbReference>
<evidence type="ECO:0000313" key="2">
    <source>
        <dbReference type="EMBL" id="KAJ1373693.1"/>
    </source>
</evidence>
<organism evidence="2 3">
    <name type="scientific">Parelaphostrongylus tenuis</name>
    <name type="common">Meningeal worm</name>
    <dbReference type="NCBI Taxonomy" id="148309"/>
    <lineage>
        <taxon>Eukaryota</taxon>
        <taxon>Metazoa</taxon>
        <taxon>Ecdysozoa</taxon>
        <taxon>Nematoda</taxon>
        <taxon>Chromadorea</taxon>
        <taxon>Rhabditida</taxon>
        <taxon>Rhabditina</taxon>
        <taxon>Rhabditomorpha</taxon>
        <taxon>Strongyloidea</taxon>
        <taxon>Metastrongylidae</taxon>
        <taxon>Parelaphostrongylus</taxon>
    </lineage>
</organism>
<reference evidence="2" key="1">
    <citation type="submission" date="2021-06" db="EMBL/GenBank/DDBJ databases">
        <title>Parelaphostrongylus tenuis whole genome reference sequence.</title>
        <authorList>
            <person name="Garwood T.J."/>
            <person name="Larsen P.A."/>
            <person name="Fountain-Jones N.M."/>
            <person name="Garbe J.R."/>
            <person name="Macchietto M.G."/>
            <person name="Kania S.A."/>
            <person name="Gerhold R.W."/>
            <person name="Richards J.E."/>
            <person name="Wolf T.M."/>
        </authorList>
    </citation>
    <scope>NUCLEOTIDE SEQUENCE</scope>
    <source>
        <strain evidence="2">MNPRO001-30</strain>
        <tissue evidence="2">Meninges</tissue>
    </source>
</reference>
<feature type="non-terminal residue" evidence="2">
    <location>
        <position position="156"/>
    </location>
</feature>
<feature type="non-terminal residue" evidence="2">
    <location>
        <position position="1"/>
    </location>
</feature>
<feature type="region of interest" description="Disordered" evidence="1">
    <location>
        <begin position="97"/>
        <end position="138"/>
    </location>
</feature>
<keyword evidence="3" id="KW-1185">Reference proteome</keyword>
<evidence type="ECO:0000313" key="3">
    <source>
        <dbReference type="Proteomes" id="UP001196413"/>
    </source>
</evidence>
<gene>
    <name evidence="2" type="ORF">KIN20_036167</name>
</gene>
<sequence length="156" mass="17652">IINDEKKAFEQEMRSQQQTRYLAQSVSEHEGQRASVQTTWMNDAEEALGRNWCCHCALPRKHLSNDMREAIRQFLQEAPQDSQCFFDSCELTDLQSVVPADPTQGASDSKPMRDPTAKQEHHHTSADERAAVNDPETSVIALDVQFSSSKEHVHGE</sequence>
<comment type="caution">
    <text evidence="2">The sequence shown here is derived from an EMBL/GenBank/DDBJ whole genome shotgun (WGS) entry which is preliminary data.</text>
</comment>
<proteinExistence type="predicted"/>
<dbReference type="EMBL" id="JAHQIW010007337">
    <property type="protein sequence ID" value="KAJ1373693.1"/>
    <property type="molecule type" value="Genomic_DNA"/>
</dbReference>
<accession>A0AAD5RC72</accession>